<organism evidence="2 3">
    <name type="scientific">Strongylus vulgaris</name>
    <name type="common">Blood worm</name>
    <dbReference type="NCBI Taxonomy" id="40348"/>
    <lineage>
        <taxon>Eukaryota</taxon>
        <taxon>Metazoa</taxon>
        <taxon>Ecdysozoa</taxon>
        <taxon>Nematoda</taxon>
        <taxon>Chromadorea</taxon>
        <taxon>Rhabditida</taxon>
        <taxon>Rhabditina</taxon>
        <taxon>Rhabditomorpha</taxon>
        <taxon>Strongyloidea</taxon>
        <taxon>Strongylidae</taxon>
        <taxon>Strongylus</taxon>
    </lineage>
</organism>
<dbReference type="AlphaFoldDB" id="A0A3P7JYC3"/>
<feature type="compositionally biased region" description="Polar residues" evidence="1">
    <location>
        <begin position="52"/>
        <end position="62"/>
    </location>
</feature>
<gene>
    <name evidence="2" type="ORF">SVUK_LOCUS16285</name>
</gene>
<dbReference type="OrthoDB" id="5842689at2759"/>
<feature type="region of interest" description="Disordered" evidence="1">
    <location>
        <begin position="1"/>
        <end position="122"/>
    </location>
</feature>
<proteinExistence type="predicted"/>
<accession>A0A3P7JYC3</accession>
<name>A0A3P7JYC3_STRVU</name>
<reference evidence="2 3" key="1">
    <citation type="submission" date="2018-11" db="EMBL/GenBank/DDBJ databases">
        <authorList>
            <consortium name="Pathogen Informatics"/>
        </authorList>
    </citation>
    <scope>NUCLEOTIDE SEQUENCE [LARGE SCALE GENOMIC DNA]</scope>
</reference>
<feature type="compositionally biased region" description="Basic and acidic residues" evidence="1">
    <location>
        <begin position="1"/>
        <end position="11"/>
    </location>
</feature>
<dbReference type="Proteomes" id="UP000270094">
    <property type="component" value="Unassembled WGS sequence"/>
</dbReference>
<feature type="compositionally biased region" description="Polar residues" evidence="1">
    <location>
        <begin position="17"/>
        <end position="32"/>
    </location>
</feature>
<evidence type="ECO:0000313" key="3">
    <source>
        <dbReference type="Proteomes" id="UP000270094"/>
    </source>
</evidence>
<evidence type="ECO:0000256" key="1">
    <source>
        <dbReference type="SAM" id="MobiDB-lite"/>
    </source>
</evidence>
<keyword evidence="3" id="KW-1185">Reference proteome</keyword>
<evidence type="ECO:0000313" key="2">
    <source>
        <dbReference type="EMBL" id="VDM81287.1"/>
    </source>
</evidence>
<sequence>MRLGRARELIGEKSGSPRGSNRLPEQNQSSGRSPFAVPPHSPFAQRRAASPQHLSPTYTRKFSTPRLCRGFSDPGVRRRPAAPMFMFGSLSPDRHDTGSDLLTLPPIPEGASSSSDYKDECE</sequence>
<protein>
    <submittedName>
        <fullName evidence="2">Uncharacterized protein</fullName>
    </submittedName>
</protein>
<dbReference type="EMBL" id="UYYB01112173">
    <property type="protein sequence ID" value="VDM81287.1"/>
    <property type="molecule type" value="Genomic_DNA"/>
</dbReference>